<sequence>MLVFLNFLNRNLSHFRAQTVITVNCNLPKITYPTLRSLLLLKIYEAISLRKDVQVANQSIENSDFQKNREIIKLLAPRPALKRVKSATSVVAYASTIALQLGARSSSTPAEIADKIIHFLRHSPSNLSDEETENQLLRDLTVTYLEPGRLVFEFGDRAIAKYLQEILSHCTDETNRASDRSFLRLKRESSGDSKIFLCQYSYARCTALIEMASRSNHIDKSVENDSAKWLNESKFLLQKESELLSQIIATLDEWEETNPLTLAISLSEAFQTFYQNCQIVKYDTIHLQVAQCRLALVMITHWLLKQLLEQGLGVVAPETL</sequence>
<evidence type="ECO:0000256" key="2">
    <source>
        <dbReference type="ARBA" id="ARBA00022741"/>
    </source>
</evidence>
<reference evidence="5 6" key="1">
    <citation type="submission" date="2017-06" db="EMBL/GenBank/DDBJ databases">
        <title>Genome sequencing of cyanobaciteial culture collection at National Institute for Environmental Studies (NIES).</title>
        <authorList>
            <person name="Hirose Y."/>
            <person name="Shimura Y."/>
            <person name="Fujisawa T."/>
            <person name="Nakamura Y."/>
            <person name="Kawachi M."/>
        </authorList>
    </citation>
    <scope>NUCLEOTIDE SEQUENCE [LARGE SCALE GENOMIC DNA]</scope>
    <source>
        <strain evidence="5 6">NIES-2135</strain>
    </source>
</reference>
<protein>
    <submittedName>
        <fullName evidence="5">Putative Arginyl tRNA synthetase, anticodon binding protein</fullName>
    </submittedName>
</protein>
<keyword evidence="5" id="KW-0030">Aminoacyl-tRNA synthetase</keyword>
<proteinExistence type="predicted"/>
<organism evidence="5 6">
    <name type="scientific">Leptolyngbya boryana NIES-2135</name>
    <dbReference type="NCBI Taxonomy" id="1973484"/>
    <lineage>
        <taxon>Bacteria</taxon>
        <taxon>Bacillati</taxon>
        <taxon>Cyanobacteriota</taxon>
        <taxon>Cyanophyceae</taxon>
        <taxon>Leptolyngbyales</taxon>
        <taxon>Leptolyngbyaceae</taxon>
        <taxon>Leptolyngbya group</taxon>
        <taxon>Leptolyngbya</taxon>
    </lineage>
</organism>
<evidence type="ECO:0000259" key="4">
    <source>
        <dbReference type="SMART" id="SM00836"/>
    </source>
</evidence>
<keyword evidence="6" id="KW-1185">Reference proteome</keyword>
<name>A0A1Z4JAA5_LEPBY</name>
<evidence type="ECO:0000313" key="5">
    <source>
        <dbReference type="EMBL" id="BAY53651.1"/>
    </source>
</evidence>
<evidence type="ECO:0000256" key="1">
    <source>
        <dbReference type="ARBA" id="ARBA00022598"/>
    </source>
</evidence>
<dbReference type="EMBL" id="AP018203">
    <property type="protein sequence ID" value="BAY53651.1"/>
    <property type="molecule type" value="Genomic_DNA"/>
</dbReference>
<dbReference type="AlphaFoldDB" id="A0A1Z4JAA5"/>
<evidence type="ECO:0000313" key="6">
    <source>
        <dbReference type="Proteomes" id="UP000217895"/>
    </source>
</evidence>
<gene>
    <name evidence="5" type="ORF">NIES2135_04610</name>
</gene>
<keyword evidence="1" id="KW-0436">Ligase</keyword>
<evidence type="ECO:0000256" key="3">
    <source>
        <dbReference type="ARBA" id="ARBA00022840"/>
    </source>
</evidence>
<feature type="domain" description="DALR anticodon binding" evidence="4">
    <location>
        <begin position="198"/>
        <end position="320"/>
    </location>
</feature>
<dbReference type="Proteomes" id="UP000217895">
    <property type="component" value="Chromosome"/>
</dbReference>
<dbReference type="SUPFAM" id="SSF47323">
    <property type="entry name" value="Anticodon-binding domain of a subclass of class I aminoacyl-tRNA synthetases"/>
    <property type="match status" value="1"/>
</dbReference>
<dbReference type="GO" id="GO:0006420">
    <property type="term" value="P:arginyl-tRNA aminoacylation"/>
    <property type="evidence" value="ECO:0007669"/>
    <property type="project" value="InterPro"/>
</dbReference>
<dbReference type="GO" id="GO:0005524">
    <property type="term" value="F:ATP binding"/>
    <property type="evidence" value="ECO:0007669"/>
    <property type="project" value="UniProtKB-KW"/>
</dbReference>
<keyword evidence="2" id="KW-0547">Nucleotide-binding</keyword>
<dbReference type="Gene3D" id="1.10.730.10">
    <property type="entry name" value="Isoleucyl-tRNA Synthetase, Domain 1"/>
    <property type="match status" value="1"/>
</dbReference>
<dbReference type="GO" id="GO:0004814">
    <property type="term" value="F:arginine-tRNA ligase activity"/>
    <property type="evidence" value="ECO:0007669"/>
    <property type="project" value="InterPro"/>
</dbReference>
<dbReference type="SMART" id="SM00836">
    <property type="entry name" value="DALR_1"/>
    <property type="match status" value="1"/>
</dbReference>
<dbReference type="InterPro" id="IPR008909">
    <property type="entry name" value="DALR_anticod-bd"/>
</dbReference>
<accession>A0A1Z4JAA5</accession>
<keyword evidence="3" id="KW-0067">ATP-binding</keyword>
<dbReference type="InterPro" id="IPR009080">
    <property type="entry name" value="tRNAsynth_Ia_anticodon-bd"/>
</dbReference>
<dbReference type="Pfam" id="PF05746">
    <property type="entry name" value="DALR_1"/>
    <property type="match status" value="1"/>
</dbReference>